<dbReference type="InterPro" id="IPR036388">
    <property type="entry name" value="WH-like_DNA-bd_sf"/>
</dbReference>
<dbReference type="PROSITE" id="PS51755">
    <property type="entry name" value="OMPR_PHOB"/>
    <property type="match status" value="1"/>
</dbReference>
<dbReference type="PANTHER" id="PTHR35807">
    <property type="entry name" value="TRANSCRIPTIONAL REGULATOR REDD-RELATED"/>
    <property type="match status" value="1"/>
</dbReference>
<protein>
    <submittedName>
        <fullName evidence="8">DNA-binding SARP family transcriptional activator</fullName>
    </submittedName>
</protein>
<dbReference type="EMBL" id="VLLL01000006">
    <property type="protein sequence ID" value="TWJ11987.1"/>
    <property type="molecule type" value="Genomic_DNA"/>
</dbReference>
<evidence type="ECO:0000256" key="4">
    <source>
        <dbReference type="ARBA" id="ARBA00023163"/>
    </source>
</evidence>
<dbReference type="Gene3D" id="1.25.40.10">
    <property type="entry name" value="Tetratricopeptide repeat domain"/>
    <property type="match status" value="1"/>
</dbReference>
<feature type="region of interest" description="Disordered" evidence="6">
    <location>
        <begin position="241"/>
        <end position="266"/>
    </location>
</feature>
<proteinExistence type="inferred from homology"/>
<keyword evidence="4" id="KW-0804">Transcription</keyword>
<sequence length="426" mass="46163">MHVRLLGNVEVATADGWRRAGPAKQSAVLAVLAVSLNRPVNQRTLLERVWGDAPPPSGYSALYSNLARLRRLIADVPGVSIERGGDGYRLTAEPEAVDLFRMRSLAEAARRATAEGRHSEAAGLWRAAKACRHGRPLNNVEGGWVDETRRELQREWSSLLHDHFAAELECGRHTEVVAELTEAVLAHPLDERLTAVLMRALYRDGRQSEALEQFQRISRLTRTGPELRDLYRRILQQEPGLRGAASADPVPRQLPRPPGGTGRDEELRRLSGLHDGESRHGGVPLLIVTGAAGTGKTDLVLRWAADAAVDFPDGQLFHHMGQTGVSDPQDVLTGFLCALGVAAEEIPRDADERIALYRSTTADRRILVVLDDVADPAMVRPLLPGGPGSLVLVTSRNGLSGLVALNGARRLTLAADGDEALSHADG</sequence>
<dbReference type="GO" id="GO:0000160">
    <property type="term" value="P:phosphorelay signal transduction system"/>
    <property type="evidence" value="ECO:0007669"/>
    <property type="project" value="InterPro"/>
</dbReference>
<dbReference type="InterPro" id="IPR016032">
    <property type="entry name" value="Sig_transdc_resp-reg_C-effctor"/>
</dbReference>
<dbReference type="SMART" id="SM01043">
    <property type="entry name" value="BTAD"/>
    <property type="match status" value="1"/>
</dbReference>
<evidence type="ECO:0000256" key="2">
    <source>
        <dbReference type="ARBA" id="ARBA00023015"/>
    </source>
</evidence>
<keyword evidence="2" id="KW-0805">Transcription regulation</keyword>
<dbReference type="AlphaFoldDB" id="A0A562V2E9"/>
<dbReference type="Proteomes" id="UP000321617">
    <property type="component" value="Unassembled WGS sequence"/>
</dbReference>
<reference evidence="8 9" key="1">
    <citation type="journal article" date="2013" name="Stand. Genomic Sci.">
        <title>Genomic Encyclopedia of Type Strains, Phase I: The one thousand microbial genomes (KMG-I) project.</title>
        <authorList>
            <person name="Kyrpides N.C."/>
            <person name="Woyke T."/>
            <person name="Eisen J.A."/>
            <person name="Garrity G."/>
            <person name="Lilburn T.G."/>
            <person name="Beck B.J."/>
            <person name="Whitman W.B."/>
            <person name="Hugenholtz P."/>
            <person name="Klenk H.P."/>
        </authorList>
    </citation>
    <scope>NUCLEOTIDE SEQUENCE [LARGE SCALE GENOMIC DNA]</scope>
    <source>
        <strain evidence="8 9">DSM 45044</strain>
    </source>
</reference>
<feature type="DNA-binding region" description="OmpR/PhoB-type" evidence="5">
    <location>
        <begin position="1"/>
        <end position="92"/>
    </location>
</feature>
<dbReference type="GO" id="GO:0003677">
    <property type="term" value="F:DNA binding"/>
    <property type="evidence" value="ECO:0007669"/>
    <property type="project" value="UniProtKB-UniRule"/>
</dbReference>
<dbReference type="Pfam" id="PF03704">
    <property type="entry name" value="BTAD"/>
    <property type="match status" value="1"/>
</dbReference>
<dbReference type="Gene3D" id="1.10.10.10">
    <property type="entry name" value="Winged helix-like DNA-binding domain superfamily/Winged helix DNA-binding domain"/>
    <property type="match status" value="1"/>
</dbReference>
<evidence type="ECO:0000313" key="9">
    <source>
        <dbReference type="Proteomes" id="UP000321617"/>
    </source>
</evidence>
<dbReference type="SUPFAM" id="SSF52540">
    <property type="entry name" value="P-loop containing nucleoside triphosphate hydrolases"/>
    <property type="match status" value="1"/>
</dbReference>
<dbReference type="RefSeq" id="WP_147138747.1">
    <property type="nucleotide sequence ID" value="NZ_BAABIJ010000002.1"/>
</dbReference>
<name>A0A562V2E9_9ACTN</name>
<dbReference type="InterPro" id="IPR001867">
    <property type="entry name" value="OmpR/PhoB-type_DNA-bd"/>
</dbReference>
<dbReference type="Gene3D" id="3.40.50.300">
    <property type="entry name" value="P-loop containing nucleotide triphosphate hydrolases"/>
    <property type="match status" value="1"/>
</dbReference>
<evidence type="ECO:0000256" key="3">
    <source>
        <dbReference type="ARBA" id="ARBA00023125"/>
    </source>
</evidence>
<evidence type="ECO:0000313" key="8">
    <source>
        <dbReference type="EMBL" id="TWJ11987.1"/>
    </source>
</evidence>
<dbReference type="SUPFAM" id="SSF46894">
    <property type="entry name" value="C-terminal effector domain of the bipartite response regulators"/>
    <property type="match status" value="1"/>
</dbReference>
<dbReference type="OrthoDB" id="7628974at2"/>
<gene>
    <name evidence="8" type="ORF">LX16_2732</name>
</gene>
<comment type="caution">
    <text evidence="8">The sequence shown here is derived from an EMBL/GenBank/DDBJ whole genome shotgun (WGS) entry which is preliminary data.</text>
</comment>
<organism evidence="8 9">
    <name type="scientific">Stackebrandtia albiflava</name>
    <dbReference type="NCBI Taxonomy" id="406432"/>
    <lineage>
        <taxon>Bacteria</taxon>
        <taxon>Bacillati</taxon>
        <taxon>Actinomycetota</taxon>
        <taxon>Actinomycetes</taxon>
        <taxon>Glycomycetales</taxon>
        <taxon>Glycomycetaceae</taxon>
        <taxon>Stackebrandtia</taxon>
    </lineage>
</organism>
<dbReference type="InterPro" id="IPR011990">
    <property type="entry name" value="TPR-like_helical_dom_sf"/>
</dbReference>
<dbReference type="InterPro" id="IPR027417">
    <property type="entry name" value="P-loop_NTPase"/>
</dbReference>
<dbReference type="InterPro" id="IPR005158">
    <property type="entry name" value="BTAD"/>
</dbReference>
<accession>A0A562V2E9</accession>
<comment type="similarity">
    <text evidence="1">Belongs to the AfsR/DnrI/RedD regulatory family.</text>
</comment>
<keyword evidence="9" id="KW-1185">Reference proteome</keyword>
<dbReference type="GO" id="GO:0006355">
    <property type="term" value="P:regulation of DNA-templated transcription"/>
    <property type="evidence" value="ECO:0007669"/>
    <property type="project" value="InterPro"/>
</dbReference>
<evidence type="ECO:0000256" key="5">
    <source>
        <dbReference type="PROSITE-ProRule" id="PRU01091"/>
    </source>
</evidence>
<keyword evidence="3 5" id="KW-0238">DNA-binding</keyword>
<dbReference type="SMART" id="SM00862">
    <property type="entry name" value="Trans_reg_C"/>
    <property type="match status" value="1"/>
</dbReference>
<evidence type="ECO:0000259" key="7">
    <source>
        <dbReference type="PROSITE" id="PS51755"/>
    </source>
</evidence>
<dbReference type="PANTHER" id="PTHR35807:SF1">
    <property type="entry name" value="TRANSCRIPTIONAL REGULATOR REDD"/>
    <property type="match status" value="1"/>
</dbReference>
<evidence type="ECO:0000256" key="6">
    <source>
        <dbReference type="SAM" id="MobiDB-lite"/>
    </source>
</evidence>
<dbReference type="CDD" id="cd15831">
    <property type="entry name" value="BTAD"/>
    <property type="match status" value="1"/>
</dbReference>
<feature type="domain" description="OmpR/PhoB-type" evidence="7">
    <location>
        <begin position="1"/>
        <end position="92"/>
    </location>
</feature>
<evidence type="ECO:0000256" key="1">
    <source>
        <dbReference type="ARBA" id="ARBA00005820"/>
    </source>
</evidence>
<dbReference type="SUPFAM" id="SSF48452">
    <property type="entry name" value="TPR-like"/>
    <property type="match status" value="1"/>
</dbReference>
<dbReference type="InterPro" id="IPR051677">
    <property type="entry name" value="AfsR-DnrI-RedD_regulator"/>
</dbReference>